<gene>
    <name evidence="1" type="ORF">ABL78_3981</name>
</gene>
<organism evidence="1 2">
    <name type="scientific">Leptomonas seymouri</name>
    <dbReference type="NCBI Taxonomy" id="5684"/>
    <lineage>
        <taxon>Eukaryota</taxon>
        <taxon>Discoba</taxon>
        <taxon>Euglenozoa</taxon>
        <taxon>Kinetoplastea</taxon>
        <taxon>Metakinetoplastina</taxon>
        <taxon>Trypanosomatida</taxon>
        <taxon>Trypanosomatidae</taxon>
        <taxon>Leishmaniinae</taxon>
        <taxon>Leptomonas</taxon>
    </lineage>
</organism>
<dbReference type="AlphaFoldDB" id="A0A0N1PDF1"/>
<accession>A0A0N1PDF1</accession>
<protein>
    <recommendedName>
        <fullName evidence="3">Methyltransferase-like protein</fullName>
    </recommendedName>
</protein>
<evidence type="ECO:0008006" key="3">
    <source>
        <dbReference type="Google" id="ProtNLM"/>
    </source>
</evidence>
<keyword evidence="2" id="KW-1185">Reference proteome</keyword>
<dbReference type="EMBL" id="LJSK01000109">
    <property type="protein sequence ID" value="KPI86935.1"/>
    <property type="molecule type" value="Genomic_DNA"/>
</dbReference>
<evidence type="ECO:0000313" key="2">
    <source>
        <dbReference type="Proteomes" id="UP000038009"/>
    </source>
</evidence>
<name>A0A0N1PDF1_LEPSE</name>
<evidence type="ECO:0000313" key="1">
    <source>
        <dbReference type="EMBL" id="KPI86935.1"/>
    </source>
</evidence>
<sequence>MESAPPTPSSCKCRMCNADAIIFHKDRLREYYQCPLCQLVFVPIEFMLSEEDEKAVYDLHENVSGDAGYEKFLSRAATPVIEYFSRSTEEQRGEKVRKGLDFGCGPCTVLASMLSASPHHYHVDSYDLFYFPENAHFLERIGYYDFITATEVVEHLADPLMIIRTLWTCLKPRGGILVIMTKRVEGTIERFRNWHYIRDPTHVSFFHERTFAWLADALPTTNEACEVKFIGPDVVVLRKTDARSAQHQE</sequence>
<dbReference type="SUPFAM" id="SSF53335">
    <property type="entry name" value="S-adenosyl-L-methionine-dependent methyltransferases"/>
    <property type="match status" value="1"/>
</dbReference>
<dbReference type="OMA" id="NWHYKND"/>
<dbReference type="InterPro" id="IPR029063">
    <property type="entry name" value="SAM-dependent_MTases_sf"/>
</dbReference>
<dbReference type="Proteomes" id="UP000038009">
    <property type="component" value="Unassembled WGS sequence"/>
</dbReference>
<reference evidence="1 2" key="1">
    <citation type="journal article" date="2015" name="PLoS Pathog.">
        <title>Leptomonas seymouri: Adaptations to the Dixenous Life Cycle Analyzed by Genome Sequencing, Transcriptome Profiling and Co-infection with Leishmania donovani.</title>
        <authorList>
            <person name="Kraeva N."/>
            <person name="Butenko A."/>
            <person name="Hlavacova J."/>
            <person name="Kostygov A."/>
            <person name="Myskova J."/>
            <person name="Grybchuk D."/>
            <person name="Lestinova T."/>
            <person name="Votypka J."/>
            <person name="Volf P."/>
            <person name="Opperdoes F."/>
            <person name="Flegontov P."/>
            <person name="Lukes J."/>
            <person name="Yurchenko V."/>
        </authorList>
    </citation>
    <scope>NUCLEOTIDE SEQUENCE [LARGE SCALE GENOMIC DNA]</scope>
    <source>
        <strain evidence="1 2">ATCC 30220</strain>
    </source>
</reference>
<dbReference type="OrthoDB" id="10017101at2759"/>
<proteinExistence type="predicted"/>
<comment type="caution">
    <text evidence="1">The sequence shown here is derived from an EMBL/GenBank/DDBJ whole genome shotgun (WGS) entry which is preliminary data.</text>
</comment>
<dbReference type="Gene3D" id="3.40.50.150">
    <property type="entry name" value="Vaccinia Virus protein VP39"/>
    <property type="match status" value="1"/>
</dbReference>
<dbReference type="VEuPathDB" id="TriTrypDB:Lsey_0109_0090"/>
<dbReference type="Pfam" id="PF13489">
    <property type="entry name" value="Methyltransf_23"/>
    <property type="match status" value="1"/>
</dbReference>